<protein>
    <submittedName>
        <fullName evidence="1">DUF1513 domain-containing protein</fullName>
    </submittedName>
</protein>
<evidence type="ECO:0000313" key="2">
    <source>
        <dbReference type="Proteomes" id="UP000704176"/>
    </source>
</evidence>
<dbReference type="Proteomes" id="UP000704176">
    <property type="component" value="Unassembled WGS sequence"/>
</dbReference>
<dbReference type="Pfam" id="PF07433">
    <property type="entry name" value="DUF1513"/>
    <property type="match status" value="1"/>
</dbReference>
<keyword evidence="2" id="KW-1185">Reference proteome</keyword>
<dbReference type="PROSITE" id="PS51318">
    <property type="entry name" value="TAT"/>
    <property type="match status" value="1"/>
</dbReference>
<evidence type="ECO:0000313" key="1">
    <source>
        <dbReference type="EMBL" id="MBZ6078753.1"/>
    </source>
</evidence>
<organism evidence="1 2">
    <name type="scientific">Microvirga puerhi</name>
    <dbReference type="NCBI Taxonomy" id="2876078"/>
    <lineage>
        <taxon>Bacteria</taxon>
        <taxon>Pseudomonadati</taxon>
        <taxon>Pseudomonadota</taxon>
        <taxon>Alphaproteobacteria</taxon>
        <taxon>Hyphomicrobiales</taxon>
        <taxon>Methylobacteriaceae</taxon>
        <taxon>Microvirga</taxon>
    </lineage>
</organism>
<dbReference type="Gene3D" id="2.130.10.10">
    <property type="entry name" value="YVTN repeat-like/Quinoprotein amine dehydrogenase"/>
    <property type="match status" value="1"/>
</dbReference>
<dbReference type="InterPro" id="IPR015943">
    <property type="entry name" value="WD40/YVTN_repeat-like_dom_sf"/>
</dbReference>
<accession>A0ABS7VT58</accession>
<reference evidence="1 2" key="1">
    <citation type="submission" date="2021-09" db="EMBL/GenBank/DDBJ databases">
        <title>The complete genome sequence of a new microorganism.</title>
        <authorList>
            <person name="Zi Z."/>
        </authorList>
    </citation>
    <scope>NUCLEOTIDE SEQUENCE [LARGE SCALE GENOMIC DNA]</scope>
    <source>
        <strain evidence="1 2">WGZ8</strain>
    </source>
</reference>
<name>A0ABS7VT58_9HYPH</name>
<dbReference type="RefSeq" id="WP_224315503.1">
    <property type="nucleotide sequence ID" value="NZ_JAIRBM010000022.1"/>
</dbReference>
<dbReference type="InterPro" id="IPR008311">
    <property type="entry name" value="UCP028101"/>
</dbReference>
<dbReference type="InterPro" id="IPR006311">
    <property type="entry name" value="TAT_signal"/>
</dbReference>
<comment type="caution">
    <text evidence="1">The sequence shown here is derived from an EMBL/GenBank/DDBJ whole genome shotgun (WGS) entry which is preliminary data.</text>
</comment>
<dbReference type="SUPFAM" id="SSF50969">
    <property type="entry name" value="YVTN repeat-like/Quinoprotein amine dehydrogenase"/>
    <property type="match status" value="1"/>
</dbReference>
<dbReference type="EMBL" id="JAIRBM010000022">
    <property type="protein sequence ID" value="MBZ6078753.1"/>
    <property type="molecule type" value="Genomic_DNA"/>
</dbReference>
<gene>
    <name evidence="1" type="ORF">K9B37_21065</name>
</gene>
<dbReference type="PIRSF" id="PIRSF028101">
    <property type="entry name" value="UCP028101"/>
    <property type="match status" value="1"/>
</dbReference>
<proteinExistence type="predicted"/>
<dbReference type="InterPro" id="IPR011044">
    <property type="entry name" value="Quino_amine_DH_bsu"/>
</dbReference>
<sequence length="371" mass="39481">MTVIDRRTFLGALGAAVAGSFYPKHAFAAAERPLFVSACFEGQSTASVAVFSLDGEMLFNTRLPDRGHDIAIRPTSADLVVFARRPGNWAAIIDRGSGQVRHVVTSPEGRHFYGHGVFSAEGRLLYATENEIATGNGVLGIYDAESDYRRIGEMPSFGIGPHDLAYLPGHRHIVVANGGIRTNPETGREILNKDQMEPSLAIVDPTSESVLLKVDLGSDLKGLSIRHLAVSPRGEIVFGCQFEGDKSEMPALVGTVTPDGKTRFLDMPDDALDAMRNYVGSVALDASGTIAAATSPIGNTIAFWKLDTGSFLGRRRMSDVCGVVAAPMDGVFLATSGNAGVSLAPVATDQLKPLGGTDLGRWVWDNHVVSI</sequence>